<sequence>MNNQEDGNDAEAQTNRKRKLGGWEGKVWYSPDCDDADQEIAEMFYGEEDASTRLG</sequence>
<evidence type="ECO:0000313" key="2">
    <source>
        <dbReference type="EMBL" id="RZS34719.1"/>
    </source>
</evidence>
<protein>
    <submittedName>
        <fullName evidence="2">Uncharacterized protein</fullName>
    </submittedName>
</protein>
<keyword evidence="3" id="KW-1185">Reference proteome</keyword>
<dbReference type="AlphaFoldDB" id="A0A4Q7KHT5"/>
<proteinExistence type="predicted"/>
<dbReference type="Proteomes" id="UP000294257">
    <property type="component" value="Unassembled WGS sequence"/>
</dbReference>
<dbReference type="EMBL" id="SGWQ01000008">
    <property type="protein sequence ID" value="RZS34719.1"/>
    <property type="molecule type" value="Genomic_DNA"/>
</dbReference>
<name>A0A4Q7KHT5_9PSEU</name>
<gene>
    <name evidence="2" type="ORF">EV193_10867</name>
</gene>
<evidence type="ECO:0000256" key="1">
    <source>
        <dbReference type="SAM" id="MobiDB-lite"/>
    </source>
</evidence>
<reference evidence="2 3" key="1">
    <citation type="submission" date="2019-02" db="EMBL/GenBank/DDBJ databases">
        <title>Genomic Encyclopedia of Type Strains, Phase IV (KMG-IV): sequencing the most valuable type-strain genomes for metagenomic binning, comparative biology and taxonomic classification.</title>
        <authorList>
            <person name="Goeker M."/>
        </authorList>
    </citation>
    <scope>NUCLEOTIDE SEQUENCE [LARGE SCALE GENOMIC DNA]</scope>
    <source>
        <strain evidence="2 3">DSM 101727</strain>
    </source>
</reference>
<evidence type="ECO:0000313" key="3">
    <source>
        <dbReference type="Proteomes" id="UP000294257"/>
    </source>
</evidence>
<organism evidence="2 3">
    <name type="scientific">Herbihabitans rhizosphaerae</name>
    <dbReference type="NCBI Taxonomy" id="1872711"/>
    <lineage>
        <taxon>Bacteria</taxon>
        <taxon>Bacillati</taxon>
        <taxon>Actinomycetota</taxon>
        <taxon>Actinomycetes</taxon>
        <taxon>Pseudonocardiales</taxon>
        <taxon>Pseudonocardiaceae</taxon>
        <taxon>Herbihabitans</taxon>
    </lineage>
</organism>
<accession>A0A4Q7KHT5</accession>
<comment type="caution">
    <text evidence="2">The sequence shown here is derived from an EMBL/GenBank/DDBJ whole genome shotgun (WGS) entry which is preliminary data.</text>
</comment>
<feature type="region of interest" description="Disordered" evidence="1">
    <location>
        <begin position="1"/>
        <end position="21"/>
    </location>
</feature>
<dbReference type="RefSeq" id="WP_165401464.1">
    <property type="nucleotide sequence ID" value="NZ_SGWQ01000008.1"/>
</dbReference>